<proteinExistence type="predicted"/>
<sequence length="203" mass="21522">MGIVYGICGGERIFGQKIEFKFKILTANRLRHKSSLTNCSKESYLPILSAPTSKATVNRLKPICIMVSVFCLSKGLHIGGEAGSTDIKGVLTSLLTVVVSPAISVLSACCVKAEVGVWVIFPCKSTILPAGVAGVVAKGANCGKRINSNRTISFKACSADRRSSSLSLGSKQILKQLNITSQTASFVSTEPSGLRIRFSIPEL</sequence>
<dbReference type="EMBL" id="JRES01000735">
    <property type="protein sequence ID" value="KNC28900.1"/>
    <property type="molecule type" value="Genomic_DNA"/>
</dbReference>
<name>A0A0L0C9L6_LUCCU</name>
<evidence type="ECO:0000313" key="1">
    <source>
        <dbReference type="EMBL" id="KNC28900.1"/>
    </source>
</evidence>
<dbReference type="Proteomes" id="UP000037069">
    <property type="component" value="Unassembled WGS sequence"/>
</dbReference>
<comment type="caution">
    <text evidence="1">The sequence shown here is derived from an EMBL/GenBank/DDBJ whole genome shotgun (WGS) entry which is preliminary data.</text>
</comment>
<protein>
    <submittedName>
        <fullName evidence="1">Uncharacterized protein</fullName>
    </submittedName>
</protein>
<dbReference type="AlphaFoldDB" id="A0A0L0C9L6"/>
<reference evidence="1 2" key="1">
    <citation type="journal article" date="2015" name="Nat. Commun.">
        <title>Lucilia cuprina genome unlocks parasitic fly biology to underpin future interventions.</title>
        <authorList>
            <person name="Anstead C.A."/>
            <person name="Korhonen P.K."/>
            <person name="Young N.D."/>
            <person name="Hall R.S."/>
            <person name="Jex A.R."/>
            <person name="Murali S.C."/>
            <person name="Hughes D.S."/>
            <person name="Lee S.F."/>
            <person name="Perry T."/>
            <person name="Stroehlein A.J."/>
            <person name="Ansell B.R."/>
            <person name="Breugelmans B."/>
            <person name="Hofmann A."/>
            <person name="Qu J."/>
            <person name="Dugan S."/>
            <person name="Lee S.L."/>
            <person name="Chao H."/>
            <person name="Dinh H."/>
            <person name="Han Y."/>
            <person name="Doddapaneni H.V."/>
            <person name="Worley K.C."/>
            <person name="Muzny D.M."/>
            <person name="Ioannidis P."/>
            <person name="Waterhouse R.M."/>
            <person name="Zdobnov E.M."/>
            <person name="James P.J."/>
            <person name="Bagnall N.H."/>
            <person name="Kotze A.C."/>
            <person name="Gibbs R.A."/>
            <person name="Richards S."/>
            <person name="Batterham P."/>
            <person name="Gasser R.B."/>
        </authorList>
    </citation>
    <scope>NUCLEOTIDE SEQUENCE [LARGE SCALE GENOMIC DNA]</scope>
    <source>
        <strain evidence="1 2">LS</strain>
        <tissue evidence="1">Full body</tissue>
    </source>
</reference>
<accession>A0A0L0C9L6</accession>
<organism evidence="1 2">
    <name type="scientific">Lucilia cuprina</name>
    <name type="common">Green bottle fly</name>
    <name type="synonym">Australian sheep blowfly</name>
    <dbReference type="NCBI Taxonomy" id="7375"/>
    <lineage>
        <taxon>Eukaryota</taxon>
        <taxon>Metazoa</taxon>
        <taxon>Ecdysozoa</taxon>
        <taxon>Arthropoda</taxon>
        <taxon>Hexapoda</taxon>
        <taxon>Insecta</taxon>
        <taxon>Pterygota</taxon>
        <taxon>Neoptera</taxon>
        <taxon>Endopterygota</taxon>
        <taxon>Diptera</taxon>
        <taxon>Brachycera</taxon>
        <taxon>Muscomorpha</taxon>
        <taxon>Oestroidea</taxon>
        <taxon>Calliphoridae</taxon>
        <taxon>Luciliinae</taxon>
        <taxon>Lucilia</taxon>
    </lineage>
</organism>
<gene>
    <name evidence="1" type="ORF">FF38_07367</name>
</gene>
<keyword evidence="2" id="KW-1185">Reference proteome</keyword>
<evidence type="ECO:0000313" key="2">
    <source>
        <dbReference type="Proteomes" id="UP000037069"/>
    </source>
</evidence>